<reference evidence="1 2" key="1">
    <citation type="submission" date="2017-11" db="EMBL/GenBank/DDBJ databases">
        <title>De-novo sequencing of pomegranate (Punica granatum L.) genome.</title>
        <authorList>
            <person name="Akparov Z."/>
            <person name="Amiraslanov A."/>
            <person name="Hajiyeva S."/>
            <person name="Abbasov M."/>
            <person name="Kaur K."/>
            <person name="Hamwieh A."/>
            <person name="Solovyev V."/>
            <person name="Salamov A."/>
            <person name="Braich B."/>
            <person name="Kosarev P."/>
            <person name="Mahmoud A."/>
            <person name="Hajiyev E."/>
            <person name="Babayeva S."/>
            <person name="Izzatullayeva V."/>
            <person name="Mammadov A."/>
            <person name="Mammadov A."/>
            <person name="Sharifova S."/>
            <person name="Ojaghi J."/>
            <person name="Eynullazada K."/>
            <person name="Bayramov B."/>
            <person name="Abdulazimova A."/>
            <person name="Shahmuradov I."/>
        </authorList>
    </citation>
    <scope>NUCLEOTIDE SEQUENCE [LARGE SCALE GENOMIC DNA]</scope>
    <source>
        <strain evidence="2">cv. AG2017</strain>
        <tissue evidence="1">Leaf</tissue>
    </source>
</reference>
<evidence type="ECO:0000313" key="2">
    <source>
        <dbReference type="Proteomes" id="UP000233551"/>
    </source>
</evidence>
<dbReference type="Proteomes" id="UP000233551">
    <property type="component" value="Unassembled WGS sequence"/>
</dbReference>
<comment type="caution">
    <text evidence="1">The sequence shown here is derived from an EMBL/GenBank/DDBJ whole genome shotgun (WGS) entry which is preliminary data.</text>
</comment>
<dbReference type="AlphaFoldDB" id="A0A2I0KTS1"/>
<keyword evidence="2" id="KW-1185">Reference proteome</keyword>
<gene>
    <name evidence="1" type="ORF">CRG98_007788</name>
</gene>
<sequence length="107" mass="11659">MLYLASGYEEGVGEGFESRMTRLTAWKGARVQRMHVRARMGAQLGAREHAQARRGLGAREGARALGRCTGGHKDARGAAGRAAGGQRRVYCSPESMSFTRNHLNDLK</sequence>
<name>A0A2I0KTS1_PUNGR</name>
<protein>
    <submittedName>
        <fullName evidence="1">Uncharacterized protein</fullName>
    </submittedName>
</protein>
<accession>A0A2I0KTS1</accession>
<organism evidence="1 2">
    <name type="scientific">Punica granatum</name>
    <name type="common">Pomegranate</name>
    <dbReference type="NCBI Taxonomy" id="22663"/>
    <lineage>
        <taxon>Eukaryota</taxon>
        <taxon>Viridiplantae</taxon>
        <taxon>Streptophyta</taxon>
        <taxon>Embryophyta</taxon>
        <taxon>Tracheophyta</taxon>
        <taxon>Spermatophyta</taxon>
        <taxon>Magnoliopsida</taxon>
        <taxon>eudicotyledons</taxon>
        <taxon>Gunneridae</taxon>
        <taxon>Pentapetalae</taxon>
        <taxon>rosids</taxon>
        <taxon>malvids</taxon>
        <taxon>Myrtales</taxon>
        <taxon>Lythraceae</taxon>
        <taxon>Punica</taxon>
    </lineage>
</organism>
<dbReference type="EMBL" id="PGOL01000357">
    <property type="protein sequence ID" value="PKI71849.1"/>
    <property type="molecule type" value="Genomic_DNA"/>
</dbReference>
<proteinExistence type="predicted"/>
<evidence type="ECO:0000313" key="1">
    <source>
        <dbReference type="EMBL" id="PKI71849.1"/>
    </source>
</evidence>